<keyword evidence="2" id="KW-1185">Reference proteome</keyword>
<gene>
    <name evidence="1" type="ORF">MYCIT1_LOCUS23872</name>
</gene>
<dbReference type="EMBL" id="CAVNYO010000405">
    <property type="protein sequence ID" value="CAK5275839.1"/>
    <property type="molecule type" value="Genomic_DNA"/>
</dbReference>
<sequence length="103" mass="11284">MSMLANTVRESYAACACVHTPNSIIAWAPVKPVASCNCCTFLCRAKEVSHANHAHCNSRNRRERVALAGQDDGQWASGHSVRGCMHAPCFRNDGDLWPWRASG</sequence>
<dbReference type="AlphaFoldDB" id="A0AAD2HJ43"/>
<dbReference type="Proteomes" id="UP001295794">
    <property type="component" value="Unassembled WGS sequence"/>
</dbReference>
<name>A0AAD2HJ43_9AGAR</name>
<evidence type="ECO:0000313" key="2">
    <source>
        <dbReference type="Proteomes" id="UP001295794"/>
    </source>
</evidence>
<evidence type="ECO:0000313" key="1">
    <source>
        <dbReference type="EMBL" id="CAK5275839.1"/>
    </source>
</evidence>
<accession>A0AAD2HJ43</accession>
<organism evidence="1 2">
    <name type="scientific">Mycena citricolor</name>
    <dbReference type="NCBI Taxonomy" id="2018698"/>
    <lineage>
        <taxon>Eukaryota</taxon>
        <taxon>Fungi</taxon>
        <taxon>Dikarya</taxon>
        <taxon>Basidiomycota</taxon>
        <taxon>Agaricomycotina</taxon>
        <taxon>Agaricomycetes</taxon>
        <taxon>Agaricomycetidae</taxon>
        <taxon>Agaricales</taxon>
        <taxon>Marasmiineae</taxon>
        <taxon>Mycenaceae</taxon>
        <taxon>Mycena</taxon>
    </lineage>
</organism>
<reference evidence="1" key="1">
    <citation type="submission" date="2023-11" db="EMBL/GenBank/DDBJ databases">
        <authorList>
            <person name="De Vega J J."/>
            <person name="De Vega J J."/>
        </authorList>
    </citation>
    <scope>NUCLEOTIDE SEQUENCE</scope>
</reference>
<comment type="caution">
    <text evidence="1">The sequence shown here is derived from an EMBL/GenBank/DDBJ whole genome shotgun (WGS) entry which is preliminary data.</text>
</comment>
<protein>
    <submittedName>
        <fullName evidence="1">Uncharacterized protein</fullName>
    </submittedName>
</protein>
<proteinExistence type="predicted"/>